<accession>A0A037ZP23</accession>
<keyword evidence="4" id="KW-1133">Transmembrane helix</keyword>
<dbReference type="GO" id="GO:0005886">
    <property type="term" value="C:plasma membrane"/>
    <property type="evidence" value="ECO:0007669"/>
    <property type="project" value="UniProtKB-SubCell"/>
</dbReference>
<feature type="transmembrane region" description="Helical" evidence="4">
    <location>
        <begin position="152"/>
        <end position="173"/>
    </location>
</feature>
<keyword evidence="4" id="KW-0812">Transmembrane</keyword>
<proteinExistence type="inferred from homology"/>
<dbReference type="PANTHER" id="PTHR30413">
    <property type="entry name" value="INNER MEMBRANE TRANSPORT PERMEASE"/>
    <property type="match status" value="1"/>
</dbReference>
<gene>
    <name evidence="5" type="ORF">ACMU_02045</name>
</gene>
<evidence type="ECO:0000256" key="4">
    <source>
        <dbReference type="SAM" id="Phobius"/>
    </source>
</evidence>
<dbReference type="OrthoDB" id="7835223at2"/>
<keyword evidence="3" id="KW-0813">Transport</keyword>
<dbReference type="Proteomes" id="UP000026249">
    <property type="component" value="Unassembled WGS sequence"/>
</dbReference>
<feature type="transmembrane region" description="Helical" evidence="4">
    <location>
        <begin position="242"/>
        <end position="260"/>
    </location>
</feature>
<keyword evidence="4" id="KW-0472">Membrane</keyword>
<evidence type="ECO:0000313" key="5">
    <source>
        <dbReference type="EMBL" id="KAJ57303.1"/>
    </source>
</evidence>
<dbReference type="AlphaFoldDB" id="A0A037ZP23"/>
<dbReference type="PANTHER" id="PTHR30413:SF8">
    <property type="entry name" value="TRANSPORT PERMEASE PROTEIN"/>
    <property type="match status" value="1"/>
</dbReference>
<dbReference type="RefSeq" id="WP_035256069.1">
    <property type="nucleotide sequence ID" value="NZ_JFKE01000001.1"/>
</dbReference>
<keyword evidence="6" id="KW-1185">Reference proteome</keyword>
<comment type="caution">
    <text evidence="5">The sequence shown here is derived from an EMBL/GenBank/DDBJ whole genome shotgun (WGS) entry which is preliminary data.</text>
</comment>
<evidence type="ECO:0000256" key="2">
    <source>
        <dbReference type="ARBA" id="ARBA00007783"/>
    </source>
</evidence>
<evidence type="ECO:0000256" key="3">
    <source>
        <dbReference type="ARBA" id="ARBA00022448"/>
    </source>
</evidence>
<evidence type="ECO:0000256" key="1">
    <source>
        <dbReference type="ARBA" id="ARBA00004429"/>
    </source>
</evidence>
<comment type="similarity">
    <text evidence="2">Belongs to the ABC-2 integral membrane protein family.</text>
</comment>
<sequence length="273" mass="30061">MFVQKKYKSPANSAFALMTLIYHASVRHVRRTHGNPLLGLISNVMQTVLFVAVFYVMFEILGLRGMAIRGDFLLYLMTGIFLFITHNKSLGAIVGSEGPTSPMMQHAPMNTIVAISAAAISTLYIQILSVFVILLVYHVAFTPITIEEPVGAMGMVILAWFSGVAIGLLLLALKPWAPGLVGMISTVYQRANMISSGKMFLANTLPGSMLALFDWNPLFHAIDQARGFTFINYNPHFSSITYPLYLSLALIIIGLMGEFYTRKHASASWFAGK</sequence>
<organism evidence="5 6">
    <name type="scientific">Actibacterium mucosum KCTC 23349</name>
    <dbReference type="NCBI Taxonomy" id="1454373"/>
    <lineage>
        <taxon>Bacteria</taxon>
        <taxon>Pseudomonadati</taxon>
        <taxon>Pseudomonadota</taxon>
        <taxon>Alphaproteobacteria</taxon>
        <taxon>Rhodobacterales</taxon>
        <taxon>Roseobacteraceae</taxon>
        <taxon>Actibacterium</taxon>
    </lineage>
</organism>
<name>A0A037ZP23_9RHOB</name>
<feature type="transmembrane region" description="Helical" evidence="4">
    <location>
        <begin position="200"/>
        <end position="222"/>
    </location>
</feature>
<dbReference type="STRING" id="1454373.ACMU_02045"/>
<comment type="subcellular location">
    <subcellularLocation>
        <location evidence="1">Cell inner membrane</location>
        <topology evidence="1">Multi-pass membrane protein</topology>
    </subcellularLocation>
</comment>
<feature type="transmembrane region" description="Helical" evidence="4">
    <location>
        <begin position="37"/>
        <end position="60"/>
    </location>
</feature>
<dbReference type="EMBL" id="JFKE01000001">
    <property type="protein sequence ID" value="KAJ57303.1"/>
    <property type="molecule type" value="Genomic_DNA"/>
</dbReference>
<feature type="transmembrane region" description="Helical" evidence="4">
    <location>
        <begin position="72"/>
        <end position="90"/>
    </location>
</feature>
<evidence type="ECO:0000313" key="6">
    <source>
        <dbReference type="Proteomes" id="UP000026249"/>
    </source>
</evidence>
<reference evidence="5 6" key="1">
    <citation type="submission" date="2014-03" db="EMBL/GenBank/DDBJ databases">
        <title>Draft Genome Sequence of Actibacterium mucosum KCTC 23349, a Marine Alphaproteobacterium with Complex Ionic Requirements Isolated from Mediterranean Seawater at Malvarrosa Beach, Valencia, Spain.</title>
        <authorList>
            <person name="Arahal D.R."/>
            <person name="Shao Z."/>
            <person name="Lai Q."/>
            <person name="Pujalte M.J."/>
        </authorList>
    </citation>
    <scope>NUCLEOTIDE SEQUENCE [LARGE SCALE GENOMIC DNA]</scope>
    <source>
        <strain evidence="5 6">KCTC 23349</strain>
    </source>
</reference>
<feature type="transmembrane region" description="Helical" evidence="4">
    <location>
        <begin position="111"/>
        <end position="140"/>
    </location>
</feature>
<dbReference type="GO" id="GO:0015920">
    <property type="term" value="P:lipopolysaccharide transport"/>
    <property type="evidence" value="ECO:0007669"/>
    <property type="project" value="TreeGrafter"/>
</dbReference>
<protein>
    <submittedName>
        <fullName evidence="5">ABC transporter permease</fullName>
    </submittedName>
</protein>